<dbReference type="GO" id="GO:0043488">
    <property type="term" value="P:regulation of mRNA stability"/>
    <property type="evidence" value="ECO:0007669"/>
    <property type="project" value="TreeGrafter"/>
</dbReference>
<dbReference type="GO" id="GO:0005829">
    <property type="term" value="C:cytosol"/>
    <property type="evidence" value="ECO:0007669"/>
    <property type="project" value="UniProtKB-ARBA"/>
</dbReference>
<reference evidence="5" key="2">
    <citation type="submission" date="2022-11" db="EMBL/GenBank/DDBJ databases">
        <title>Role of the vibriolysin VemA secreted by the emergent pathogen Vibrio europaeus in the colonization of Manila clam mucus.</title>
        <authorList>
            <person name="Martinez C."/>
            <person name="Rodriguez S."/>
            <person name="Vences A."/>
            <person name="Barja J.L."/>
            <person name="Toranzo A.E."/>
            <person name="Dubert J."/>
        </authorList>
    </citation>
    <scope>NUCLEOTIDE SEQUENCE</scope>
    <source>
        <strain evidence="5">3454</strain>
    </source>
</reference>
<dbReference type="PANTHER" id="PTHR12962">
    <property type="entry name" value="CALCIUM-REGULATED HEAT STABLE PROTEIN CRHSP-24-RELATED"/>
    <property type="match status" value="1"/>
</dbReference>
<dbReference type="InterPro" id="IPR002059">
    <property type="entry name" value="CSP_DNA-bd"/>
</dbReference>
<dbReference type="InterPro" id="IPR052069">
    <property type="entry name" value="Ca-reg_mRNA-binding_domain"/>
</dbReference>
<dbReference type="EMBL" id="JAPFIT010000033">
    <property type="protein sequence ID" value="MDC5743404.1"/>
    <property type="molecule type" value="Genomic_DNA"/>
</dbReference>
<keyword evidence="3" id="KW-0472">Membrane</keyword>
<name>A0A178J3U0_9VIBR</name>
<dbReference type="SUPFAM" id="SSF50249">
    <property type="entry name" value="Nucleic acid-binding proteins"/>
    <property type="match status" value="1"/>
</dbReference>
<dbReference type="Gene3D" id="2.40.50.140">
    <property type="entry name" value="Nucleic acid-binding proteins"/>
    <property type="match status" value="1"/>
</dbReference>
<evidence type="ECO:0000313" key="8">
    <source>
        <dbReference type="Proteomes" id="UP001150001"/>
    </source>
</evidence>
<geneLocation type="plasmid" evidence="6">
    <name>p251_like</name>
</geneLocation>
<reference evidence="6 7" key="1">
    <citation type="submission" date="2016-03" db="EMBL/GenBank/DDBJ databases">
        <title>Draft genome sequence of the Vibrio tubiashii subs. europaeus.</title>
        <authorList>
            <person name="Spinard E."/>
            <person name="Dubert J."/>
            <person name="Nelson D.R."/>
            <person name="Barja J.L."/>
        </authorList>
    </citation>
    <scope>NUCLEOTIDE SEQUENCE [LARGE SCALE GENOMIC DNA]</scope>
    <source>
        <strain evidence="7">PP-638</strain>
        <strain evidence="6">PP2-638</strain>
        <plasmid evidence="6">p251_like</plasmid>
    </source>
</reference>
<sequence>MKGTIVRWRDDRGFGFIHSDDYQGDIFVHISEFEPGFRRPQVGDEVDFRIELNKGKTRAHLVSFVGVEPARGNFALSILPVLVLVGIALGVVSFLTYQAPERAPEDDKLGFECEGKTRCSHMTSCHEAKFYLAHCPNVKIDGDRDGVPCEQQWCGQ</sequence>
<keyword evidence="1" id="KW-0597">Phosphoprotein</keyword>
<evidence type="ECO:0000313" key="5">
    <source>
        <dbReference type="EMBL" id="MDC5743404.1"/>
    </source>
</evidence>
<dbReference type="RefSeq" id="WP_069669731.1">
    <property type="nucleotide sequence ID" value="NZ_JAPFIM010000025.1"/>
</dbReference>
<dbReference type="InterPro" id="IPR012340">
    <property type="entry name" value="NA-bd_OB-fold"/>
</dbReference>
<evidence type="ECO:0000259" key="4">
    <source>
        <dbReference type="PROSITE" id="PS51857"/>
    </source>
</evidence>
<dbReference type="InterPro" id="IPR011129">
    <property type="entry name" value="CSD"/>
</dbReference>
<dbReference type="SMART" id="SM00357">
    <property type="entry name" value="CSP"/>
    <property type="match status" value="1"/>
</dbReference>
<keyword evidence="6" id="KW-0614">Plasmid</keyword>
<evidence type="ECO:0000256" key="1">
    <source>
        <dbReference type="ARBA" id="ARBA00022553"/>
    </source>
</evidence>
<dbReference type="PANTHER" id="PTHR12962:SF1">
    <property type="entry name" value="COLD SHOCK DOMAIN-CONTAINING PROTEIN CG9705"/>
    <property type="match status" value="1"/>
</dbReference>
<dbReference type="InterPro" id="IPR019844">
    <property type="entry name" value="CSD_CS"/>
</dbReference>
<dbReference type="Pfam" id="PF00313">
    <property type="entry name" value="CSD"/>
    <property type="match status" value="1"/>
</dbReference>
<dbReference type="GeneID" id="78078743"/>
<evidence type="ECO:0000256" key="2">
    <source>
        <dbReference type="RuleBase" id="RU000408"/>
    </source>
</evidence>
<proteinExistence type="predicted"/>
<dbReference type="CDD" id="cd04458">
    <property type="entry name" value="CSP_CDS"/>
    <property type="match status" value="1"/>
</dbReference>
<evidence type="ECO:0000313" key="7">
    <source>
        <dbReference type="Proteomes" id="UP000094761"/>
    </source>
</evidence>
<dbReference type="Proteomes" id="UP001150001">
    <property type="component" value="Unassembled WGS sequence"/>
</dbReference>
<dbReference type="GO" id="GO:0003730">
    <property type="term" value="F:mRNA 3'-UTR binding"/>
    <property type="evidence" value="ECO:0007669"/>
    <property type="project" value="TreeGrafter"/>
</dbReference>
<dbReference type="PROSITE" id="PS51857">
    <property type="entry name" value="CSD_2"/>
    <property type="match status" value="1"/>
</dbReference>
<dbReference type="AlphaFoldDB" id="A0A178J3U0"/>
<dbReference type="Proteomes" id="UP000094761">
    <property type="component" value="Unassembled WGS sequence"/>
</dbReference>
<comment type="caution">
    <text evidence="6">The sequence shown here is derived from an EMBL/GenBank/DDBJ whole genome shotgun (WGS) entry which is preliminary data.</text>
</comment>
<protein>
    <submittedName>
        <fullName evidence="5">Cold shock domain-containing protein</fullName>
    </submittedName>
    <submittedName>
        <fullName evidence="6">Cold-shock protein</fullName>
    </submittedName>
</protein>
<feature type="transmembrane region" description="Helical" evidence="3">
    <location>
        <begin position="74"/>
        <end position="97"/>
    </location>
</feature>
<dbReference type="EMBL" id="LUAX01000008">
    <property type="protein sequence ID" value="OAM96712.1"/>
    <property type="molecule type" value="Genomic_DNA"/>
</dbReference>
<accession>A0A178J3U0</accession>
<dbReference type="InterPro" id="IPR008613">
    <property type="entry name" value="Excalibur_Ca-bd_domain"/>
</dbReference>
<comment type="subcellular location">
    <subcellularLocation>
        <location evidence="2">Cytoplasm</location>
    </subcellularLocation>
</comment>
<evidence type="ECO:0000313" key="6">
    <source>
        <dbReference type="EMBL" id="OAM96712.1"/>
    </source>
</evidence>
<dbReference type="Pfam" id="PF05901">
    <property type="entry name" value="Excalibur"/>
    <property type="match status" value="1"/>
</dbReference>
<keyword evidence="3" id="KW-1133">Transmembrane helix</keyword>
<feature type="domain" description="CSD" evidence="4">
    <location>
        <begin position="1"/>
        <end position="64"/>
    </location>
</feature>
<organism evidence="6 7">
    <name type="scientific">Vibrio europaeus</name>
    <dbReference type="NCBI Taxonomy" id="300876"/>
    <lineage>
        <taxon>Bacteria</taxon>
        <taxon>Pseudomonadati</taxon>
        <taxon>Pseudomonadota</taxon>
        <taxon>Gammaproteobacteria</taxon>
        <taxon>Vibrionales</taxon>
        <taxon>Vibrionaceae</taxon>
        <taxon>Vibrio</taxon>
        <taxon>Vibrio oreintalis group</taxon>
    </lineage>
</organism>
<evidence type="ECO:0000256" key="3">
    <source>
        <dbReference type="SAM" id="Phobius"/>
    </source>
</evidence>
<keyword evidence="8" id="KW-1185">Reference proteome</keyword>
<dbReference type="PROSITE" id="PS00352">
    <property type="entry name" value="CSD_1"/>
    <property type="match status" value="1"/>
</dbReference>
<gene>
    <name evidence="6" type="ORF">AZ468_23755</name>
    <name evidence="5" type="ORF">OPW20_25405</name>
</gene>
<keyword evidence="3" id="KW-0812">Transmembrane</keyword>
<dbReference type="OrthoDB" id="72963at2"/>